<evidence type="ECO:0008006" key="5">
    <source>
        <dbReference type="Google" id="ProtNLM"/>
    </source>
</evidence>
<dbReference type="AlphaFoldDB" id="A0AA41QZW8"/>
<evidence type="ECO:0000313" key="4">
    <source>
        <dbReference type="Proteomes" id="UP001165341"/>
    </source>
</evidence>
<dbReference type="EMBL" id="JALGAR010000005">
    <property type="protein sequence ID" value="MCI4659518.1"/>
    <property type="molecule type" value="Genomic_DNA"/>
</dbReference>
<feature type="region of interest" description="Disordered" evidence="1">
    <location>
        <begin position="18"/>
        <end position="42"/>
    </location>
</feature>
<comment type="caution">
    <text evidence="3">The sequence shown here is derived from an EMBL/GenBank/DDBJ whole genome shotgun (WGS) entry which is preliminary data.</text>
</comment>
<feature type="chain" id="PRO_5041281933" description="DUF3558 domain-containing protein" evidence="2">
    <location>
        <begin position="17"/>
        <end position="348"/>
    </location>
</feature>
<keyword evidence="2" id="KW-0732">Signal</keyword>
<organism evidence="3 4">
    <name type="scientific">Cryobacterium zhongshanensis</name>
    <dbReference type="NCBI Taxonomy" id="2928153"/>
    <lineage>
        <taxon>Bacteria</taxon>
        <taxon>Bacillati</taxon>
        <taxon>Actinomycetota</taxon>
        <taxon>Actinomycetes</taxon>
        <taxon>Micrococcales</taxon>
        <taxon>Microbacteriaceae</taxon>
        <taxon>Cryobacterium</taxon>
    </lineage>
</organism>
<dbReference type="Proteomes" id="UP001165341">
    <property type="component" value="Unassembled WGS sequence"/>
</dbReference>
<feature type="signal peptide" evidence="2">
    <location>
        <begin position="1"/>
        <end position="16"/>
    </location>
</feature>
<feature type="compositionally biased region" description="Low complexity" evidence="1">
    <location>
        <begin position="18"/>
        <end position="38"/>
    </location>
</feature>
<sequence>MTGLVLLAGCAGPAPAAPASVPATNLTTETSTPATASPGQTRPAAVFGGDCAKVFTVDEVRAAVGADVTSRATARASSLSGDPSFAAVPARGGIDCQWSENETLTGAYVSAVVVAAASVTNVHADEVYCYGMDVVDPAQSGSCRVSATVGGYWLSAVVYTALGTTNEDTRKAVATLLGTFSGRALAAGTPDAAVTPSGAWKREDCAALSDIAHVTDAISSPGLTVLSADTSGGEAAEGRYAAISTAGVFACGWSQSPTPAGQIESFSIILLPGGSWAQEDVARKTGAEIVSIPGVELVIRIPNEGGGYTFDVFDGVNWLQLSTNTSVEADLDQLIPGIPALVNALNAA</sequence>
<evidence type="ECO:0000313" key="3">
    <source>
        <dbReference type="EMBL" id="MCI4659518.1"/>
    </source>
</evidence>
<keyword evidence="4" id="KW-1185">Reference proteome</keyword>
<protein>
    <recommendedName>
        <fullName evidence="5">DUF3558 domain-containing protein</fullName>
    </recommendedName>
</protein>
<evidence type="ECO:0000256" key="1">
    <source>
        <dbReference type="SAM" id="MobiDB-lite"/>
    </source>
</evidence>
<evidence type="ECO:0000256" key="2">
    <source>
        <dbReference type="SAM" id="SignalP"/>
    </source>
</evidence>
<reference evidence="3" key="1">
    <citation type="submission" date="2022-03" db="EMBL/GenBank/DDBJ databases">
        <title>Cryobacterium sp. nov. strain ZS14-85, isolated from Antarctic soil.</title>
        <authorList>
            <person name="Li J."/>
            <person name="Niu G."/>
        </authorList>
    </citation>
    <scope>NUCLEOTIDE SEQUENCE</scope>
    <source>
        <strain evidence="3">ZS14-85</strain>
    </source>
</reference>
<gene>
    <name evidence="3" type="ORF">MQH31_17080</name>
</gene>
<accession>A0AA41QZW8</accession>
<proteinExistence type="predicted"/>
<name>A0AA41QZW8_9MICO</name>